<dbReference type="PROSITE" id="PS51257">
    <property type="entry name" value="PROKAR_LIPOPROTEIN"/>
    <property type="match status" value="1"/>
</dbReference>
<dbReference type="Proteomes" id="UP000011701">
    <property type="component" value="Chromosome"/>
</dbReference>
<comment type="caution">
    <text evidence="1">The sequence shown here is derived from an EMBL/GenBank/DDBJ whole genome shotgun (WGS) entry which is preliminary data.</text>
</comment>
<protein>
    <recommendedName>
        <fullName evidence="2">Lipoprotein</fullName>
    </recommendedName>
</protein>
<organism evidence="1">
    <name type="scientific">Treponema denticola OTK</name>
    <dbReference type="NCBI Taxonomy" id="999434"/>
    <lineage>
        <taxon>Bacteria</taxon>
        <taxon>Pseudomonadati</taxon>
        <taxon>Spirochaetota</taxon>
        <taxon>Spirochaetia</taxon>
        <taxon>Spirochaetales</taxon>
        <taxon>Treponemataceae</taxon>
        <taxon>Treponema</taxon>
    </lineage>
</organism>
<dbReference type="EMBL" id="AGDY01000001">
    <property type="protein sequence ID" value="EMB24773.1"/>
    <property type="molecule type" value="Genomic_DNA"/>
</dbReference>
<dbReference type="PATRIC" id="fig|999434.4.peg.4"/>
<name>A0A0F6MT36_TREDN</name>
<evidence type="ECO:0008006" key="2">
    <source>
        <dbReference type="Google" id="ProtNLM"/>
    </source>
</evidence>
<accession>A0A0F6MT36</accession>
<dbReference type="AlphaFoldDB" id="A0A0F6MT36"/>
<dbReference type="HOGENOM" id="CLU_1730597_0_0_12"/>
<dbReference type="RefSeq" id="WP_002689933.1">
    <property type="nucleotide sequence ID" value="NZ_CM001797.1"/>
</dbReference>
<evidence type="ECO:0000313" key="1">
    <source>
        <dbReference type="EMBL" id="EMB24773.1"/>
    </source>
</evidence>
<sequence length="151" mass="17907">MKYIKYFIVISCIFTTSCLCFIGREDKEPWDHLIRRVYKINGNEITDNILYGYDAYFTRREIKFRGKLSGKVTVKIYQYRDIKKRKAGAEEIIFDKGVINYERFGEWYSADCIIEITPEDESVTGEIEFTFKAIAYRSGRISDNHKEDRGY</sequence>
<gene>
    <name evidence="1" type="ORF">HMPREF9723_00004</name>
</gene>
<proteinExistence type="predicted"/>
<reference evidence="1" key="1">
    <citation type="submission" date="2012-01" db="EMBL/GenBank/DDBJ databases">
        <title>The Genome Sequence of Treponema denticola OTK.</title>
        <authorList>
            <consortium name="The Broad Institute Genome Sequencing Platform"/>
            <person name="Earl A."/>
            <person name="Ward D."/>
            <person name="Feldgarden M."/>
            <person name="Gevers D."/>
            <person name="Blanton J.M."/>
            <person name="Fenno C.J."/>
            <person name="Baranova O.V."/>
            <person name="Mathney J."/>
            <person name="Dewhirst F.E."/>
            <person name="Izard J."/>
            <person name="Young S.K."/>
            <person name="Zeng Q."/>
            <person name="Gargeya S."/>
            <person name="Fitzgerald M."/>
            <person name="Haas B."/>
            <person name="Abouelleil A."/>
            <person name="Alvarado L."/>
            <person name="Arachchi H.M."/>
            <person name="Berlin A."/>
            <person name="Chapman S.B."/>
            <person name="Gearin G."/>
            <person name="Goldberg J."/>
            <person name="Griggs A."/>
            <person name="Gujja S."/>
            <person name="Hansen M."/>
            <person name="Heiman D."/>
            <person name="Howarth C."/>
            <person name="Larimer J."/>
            <person name="Lui A."/>
            <person name="MacDonald P.J.P."/>
            <person name="McCowen C."/>
            <person name="Montmayeur A."/>
            <person name="Murphy C."/>
            <person name="Neiman D."/>
            <person name="Pearson M."/>
            <person name="Priest M."/>
            <person name="Roberts A."/>
            <person name="Saif S."/>
            <person name="Shea T."/>
            <person name="Sisk P."/>
            <person name="Stolte C."/>
            <person name="Sykes S."/>
            <person name="Wortman J."/>
            <person name="Nusbaum C."/>
            <person name="Birren B."/>
        </authorList>
    </citation>
    <scope>NUCLEOTIDE SEQUENCE [LARGE SCALE GENOMIC DNA]</scope>
    <source>
        <strain evidence="1">OTK</strain>
    </source>
</reference>